<evidence type="ECO:0000256" key="1">
    <source>
        <dbReference type="SAM" id="MobiDB-lite"/>
    </source>
</evidence>
<reference evidence="2 3" key="1">
    <citation type="journal article" date="2016" name="Mol. Biol. Evol.">
        <title>Comparative Genomics of Early-Diverging Mushroom-Forming Fungi Provides Insights into the Origins of Lignocellulose Decay Capabilities.</title>
        <authorList>
            <person name="Nagy L.G."/>
            <person name="Riley R."/>
            <person name="Tritt A."/>
            <person name="Adam C."/>
            <person name="Daum C."/>
            <person name="Floudas D."/>
            <person name="Sun H."/>
            <person name="Yadav J.S."/>
            <person name="Pangilinan J."/>
            <person name="Larsson K.H."/>
            <person name="Matsuura K."/>
            <person name="Barry K."/>
            <person name="Labutti K."/>
            <person name="Kuo R."/>
            <person name="Ohm R.A."/>
            <person name="Bhattacharya S.S."/>
            <person name="Shirouzu T."/>
            <person name="Yoshinaga Y."/>
            <person name="Martin F.M."/>
            <person name="Grigoriev I.V."/>
            <person name="Hibbett D.S."/>
        </authorList>
    </citation>
    <scope>NUCLEOTIDE SEQUENCE [LARGE SCALE GENOMIC DNA]</scope>
    <source>
        <strain evidence="2 3">CBS 109695</strain>
    </source>
</reference>
<accession>A0A166VQU3</accession>
<feature type="region of interest" description="Disordered" evidence="1">
    <location>
        <begin position="316"/>
        <end position="395"/>
    </location>
</feature>
<protein>
    <submittedName>
        <fullName evidence="2">Uncharacterized protein</fullName>
    </submittedName>
</protein>
<organism evidence="2 3">
    <name type="scientific">Athelia psychrophila</name>
    <dbReference type="NCBI Taxonomy" id="1759441"/>
    <lineage>
        <taxon>Eukaryota</taxon>
        <taxon>Fungi</taxon>
        <taxon>Dikarya</taxon>
        <taxon>Basidiomycota</taxon>
        <taxon>Agaricomycotina</taxon>
        <taxon>Agaricomycetes</taxon>
        <taxon>Agaricomycetidae</taxon>
        <taxon>Atheliales</taxon>
        <taxon>Atheliaceae</taxon>
        <taxon>Athelia</taxon>
    </lineage>
</organism>
<name>A0A166VQU3_9AGAM</name>
<evidence type="ECO:0000313" key="2">
    <source>
        <dbReference type="EMBL" id="KZP32973.1"/>
    </source>
</evidence>
<dbReference type="OrthoDB" id="514070at2759"/>
<feature type="compositionally biased region" description="Basic and acidic residues" evidence="1">
    <location>
        <begin position="385"/>
        <end position="395"/>
    </location>
</feature>
<feature type="region of interest" description="Disordered" evidence="1">
    <location>
        <begin position="77"/>
        <end position="96"/>
    </location>
</feature>
<dbReference type="AlphaFoldDB" id="A0A166VQU3"/>
<proteinExistence type="predicted"/>
<evidence type="ECO:0000313" key="3">
    <source>
        <dbReference type="Proteomes" id="UP000076532"/>
    </source>
</evidence>
<sequence length="395" mass="43419">MDQTKILLPSFLKLLTSKGMPTPKAMSVASKIYKEFNTPATISQLTDAKLLAVGVEDKDTRKATLVAFRASGYRPTRKALTKQGESGPLSAELSPTAGSSSAIRKITPTKRKRKHDDDVNEFLPKPSDEAATYGSLQFDEILDERILSTKFCVVNRAPVMTAWSFIVAERLGFSREEALSIASVYTEMNAVSKGVSLAIFEPSRNNGMEAKKGGSQPYVELMGRNALYQAQSGSWRALANNTPAQPSAAFSYISRAFRQNTGFMIGALRALASTYSPQELNDQKGFGLYAQFRPDVEGWGGRGEVRCDKILALRKHPNPTSIKEESEEPSKPSAPQTQEEQGNTFVKVEPGDPLQELGKLSTDDGEPERKKARGMSLEEYEAALDQDHSFDDIEF</sequence>
<keyword evidence="3" id="KW-1185">Reference proteome</keyword>
<gene>
    <name evidence="2" type="ORF">FIBSPDRAFT_722131</name>
</gene>
<dbReference type="Proteomes" id="UP000076532">
    <property type="component" value="Unassembled WGS sequence"/>
</dbReference>
<dbReference type="EMBL" id="KV417484">
    <property type="protein sequence ID" value="KZP32973.1"/>
    <property type="molecule type" value="Genomic_DNA"/>
</dbReference>